<accession>A0A8S1CKH9</accession>
<dbReference type="InterPro" id="IPR019181">
    <property type="entry name" value="LSM12_ABD"/>
</dbReference>
<proteinExistence type="predicted"/>
<comment type="caution">
    <text evidence="3">The sequence shown here is derived from an EMBL/GenBank/DDBJ whole genome shotgun (WGS) entry which is preliminary data.</text>
</comment>
<gene>
    <name evidence="3" type="ORF">CLODIP_2_CD14667</name>
</gene>
<dbReference type="SMART" id="SM00995">
    <property type="entry name" value="AD"/>
    <property type="match status" value="1"/>
</dbReference>
<dbReference type="PROSITE" id="PS52001">
    <property type="entry name" value="AD"/>
    <property type="match status" value="1"/>
</dbReference>
<evidence type="ECO:0000313" key="4">
    <source>
        <dbReference type="Proteomes" id="UP000494165"/>
    </source>
</evidence>
<feature type="region of interest" description="Disordered" evidence="1">
    <location>
        <begin position="193"/>
        <end position="216"/>
    </location>
</feature>
<feature type="domain" description="AD" evidence="2">
    <location>
        <begin position="79"/>
        <end position="187"/>
    </location>
</feature>
<dbReference type="OrthoDB" id="1057137at2759"/>
<sequence length="216" mass="23568">MAQVSECFTIGSIVSCVTCLNKELEGEVLAFDQQTKMLVLKSSASNGQAKLNDIHMINLARVSDIKEKKDATSSSESPQPLNLFKISTRARNQVEEKRRVISALKAGVSSEGQNLFLNISKTMHHEVTWSNADIIVMKQVRVCPPYRVQDVRVLNEDTRGGAPLTHTESRAVSHVKKMVDKYYKDLQLQSANANTPAAAGNSSGTASATPTPPAKQ</sequence>
<evidence type="ECO:0000256" key="1">
    <source>
        <dbReference type="SAM" id="MobiDB-lite"/>
    </source>
</evidence>
<dbReference type="InterPro" id="IPR039683">
    <property type="entry name" value="Lsm12-like"/>
</dbReference>
<protein>
    <recommendedName>
        <fullName evidence="2">AD domain-containing protein</fullName>
    </recommendedName>
</protein>
<dbReference type="InterPro" id="IPR047574">
    <property type="entry name" value="AD"/>
</dbReference>
<dbReference type="InterPro" id="IPR048478">
    <property type="entry name" value="LSM12_LSM"/>
</dbReference>
<organism evidence="3 4">
    <name type="scientific">Cloeon dipterum</name>
    <dbReference type="NCBI Taxonomy" id="197152"/>
    <lineage>
        <taxon>Eukaryota</taxon>
        <taxon>Metazoa</taxon>
        <taxon>Ecdysozoa</taxon>
        <taxon>Arthropoda</taxon>
        <taxon>Hexapoda</taxon>
        <taxon>Insecta</taxon>
        <taxon>Pterygota</taxon>
        <taxon>Palaeoptera</taxon>
        <taxon>Ephemeroptera</taxon>
        <taxon>Pisciforma</taxon>
        <taxon>Baetidae</taxon>
        <taxon>Cloeon</taxon>
    </lineage>
</organism>
<reference evidence="3 4" key="1">
    <citation type="submission" date="2020-04" db="EMBL/GenBank/DDBJ databases">
        <authorList>
            <person name="Alioto T."/>
            <person name="Alioto T."/>
            <person name="Gomez Garrido J."/>
        </authorList>
    </citation>
    <scope>NUCLEOTIDE SEQUENCE [LARGE SCALE GENOMIC DNA]</scope>
</reference>
<keyword evidence="4" id="KW-1185">Reference proteome</keyword>
<evidence type="ECO:0000259" key="2">
    <source>
        <dbReference type="PROSITE" id="PS52001"/>
    </source>
</evidence>
<dbReference type="AlphaFoldDB" id="A0A8S1CKH9"/>
<dbReference type="Proteomes" id="UP000494165">
    <property type="component" value="Unassembled WGS sequence"/>
</dbReference>
<evidence type="ECO:0000313" key="3">
    <source>
        <dbReference type="EMBL" id="CAB3369924.1"/>
    </source>
</evidence>
<dbReference type="Pfam" id="PF09793">
    <property type="entry name" value="AD"/>
    <property type="match status" value="1"/>
</dbReference>
<dbReference type="PANTHER" id="PTHR13542">
    <property type="entry name" value="LSM12 HOMOLOG"/>
    <property type="match status" value="1"/>
</dbReference>
<dbReference type="EMBL" id="CADEPI010000049">
    <property type="protein sequence ID" value="CAB3369924.1"/>
    <property type="molecule type" value="Genomic_DNA"/>
</dbReference>
<dbReference type="Pfam" id="PF21166">
    <property type="entry name" value="LSM12_LSM"/>
    <property type="match status" value="1"/>
</dbReference>
<name>A0A8S1CKH9_9INSE</name>
<feature type="compositionally biased region" description="Low complexity" evidence="1">
    <location>
        <begin position="195"/>
        <end position="209"/>
    </location>
</feature>